<evidence type="ECO:0000256" key="1">
    <source>
        <dbReference type="ARBA" id="ARBA00010945"/>
    </source>
</evidence>
<dbReference type="InterPro" id="IPR001126">
    <property type="entry name" value="UmuC"/>
</dbReference>
<evidence type="ECO:0000256" key="6">
    <source>
        <dbReference type="ARBA" id="ARBA00022705"/>
    </source>
</evidence>
<dbReference type="InterPro" id="IPR043502">
    <property type="entry name" value="DNA/RNA_pol_sf"/>
</dbReference>
<reference evidence="15 16" key="1">
    <citation type="submission" date="2019-01" db="EMBL/GenBank/DDBJ databases">
        <authorList>
            <person name="Ferrante I. M."/>
        </authorList>
    </citation>
    <scope>NUCLEOTIDE SEQUENCE [LARGE SCALE GENOMIC DNA]</scope>
    <source>
        <strain evidence="15 16">B856</strain>
    </source>
</reference>
<dbReference type="Proteomes" id="UP000291116">
    <property type="component" value="Unassembled WGS sequence"/>
</dbReference>
<keyword evidence="5" id="KW-0548">Nucleotidyltransferase</keyword>
<keyword evidence="16" id="KW-1185">Reference proteome</keyword>
<keyword evidence="9" id="KW-0460">Magnesium</keyword>
<dbReference type="Gene3D" id="3.30.70.270">
    <property type="match status" value="1"/>
</dbReference>
<dbReference type="InterPro" id="IPR036775">
    <property type="entry name" value="DNA_pol_Y-fam_lit_finger_sf"/>
</dbReference>
<evidence type="ECO:0000313" key="16">
    <source>
        <dbReference type="Proteomes" id="UP000291116"/>
    </source>
</evidence>
<name>A0A448ZMW7_9STRA</name>
<evidence type="ECO:0000313" key="15">
    <source>
        <dbReference type="EMBL" id="VEU43380.1"/>
    </source>
</evidence>
<dbReference type="OrthoDB" id="1747274at2759"/>
<keyword evidence="6" id="KW-0235">DNA replication</keyword>
<dbReference type="AlphaFoldDB" id="A0A448ZMW7"/>
<feature type="compositionally biased region" description="Low complexity" evidence="13">
    <location>
        <begin position="603"/>
        <end position="612"/>
    </location>
</feature>
<dbReference type="CDD" id="cd03586">
    <property type="entry name" value="PolY_Pol_IV_kappa"/>
    <property type="match status" value="1"/>
</dbReference>
<feature type="region of interest" description="Disordered" evidence="13">
    <location>
        <begin position="601"/>
        <end position="663"/>
    </location>
</feature>
<evidence type="ECO:0000256" key="11">
    <source>
        <dbReference type="ARBA" id="ARBA00023204"/>
    </source>
</evidence>
<evidence type="ECO:0000256" key="2">
    <source>
        <dbReference type="ARBA" id="ARBA00012417"/>
    </source>
</evidence>
<dbReference type="GO" id="GO:0042276">
    <property type="term" value="P:error-prone translesion synthesis"/>
    <property type="evidence" value="ECO:0007669"/>
    <property type="project" value="TreeGrafter"/>
</dbReference>
<keyword evidence="8" id="KW-0227">DNA damage</keyword>
<dbReference type="GO" id="GO:0006281">
    <property type="term" value="P:DNA repair"/>
    <property type="evidence" value="ECO:0007669"/>
    <property type="project" value="UniProtKB-KW"/>
</dbReference>
<dbReference type="Pfam" id="PF11799">
    <property type="entry name" value="IMS_C"/>
    <property type="match status" value="1"/>
</dbReference>
<dbReference type="GO" id="GO:0006260">
    <property type="term" value="P:DNA replication"/>
    <property type="evidence" value="ECO:0007669"/>
    <property type="project" value="UniProtKB-KW"/>
</dbReference>
<keyword evidence="4" id="KW-0808">Transferase</keyword>
<dbReference type="PANTHER" id="PTHR11076">
    <property type="entry name" value="DNA REPAIR POLYMERASE UMUC / TRANSFERASE FAMILY MEMBER"/>
    <property type="match status" value="1"/>
</dbReference>
<dbReference type="Gene3D" id="3.30.160.60">
    <property type="entry name" value="Classic Zinc Finger"/>
    <property type="match status" value="1"/>
</dbReference>
<dbReference type="Pfam" id="PF00817">
    <property type="entry name" value="IMS"/>
    <property type="match status" value="1"/>
</dbReference>
<proteinExistence type="inferred from homology"/>
<organism evidence="15 16">
    <name type="scientific">Pseudo-nitzschia multistriata</name>
    <dbReference type="NCBI Taxonomy" id="183589"/>
    <lineage>
        <taxon>Eukaryota</taxon>
        <taxon>Sar</taxon>
        <taxon>Stramenopiles</taxon>
        <taxon>Ochrophyta</taxon>
        <taxon>Bacillariophyta</taxon>
        <taxon>Bacillariophyceae</taxon>
        <taxon>Bacillariophycidae</taxon>
        <taxon>Bacillariales</taxon>
        <taxon>Bacillariaceae</taxon>
        <taxon>Pseudo-nitzschia</taxon>
    </lineage>
</organism>
<dbReference type="InterPro" id="IPR050116">
    <property type="entry name" value="DNA_polymerase-Y"/>
</dbReference>
<keyword evidence="7" id="KW-0479">Metal-binding</keyword>
<dbReference type="EC" id="2.7.7.7" evidence="2"/>
<evidence type="ECO:0000256" key="10">
    <source>
        <dbReference type="ARBA" id="ARBA00022932"/>
    </source>
</evidence>
<dbReference type="Gene3D" id="1.10.150.20">
    <property type="entry name" value="5' to 3' exonuclease, C-terminal subdomain"/>
    <property type="match status" value="1"/>
</dbReference>
<dbReference type="GO" id="GO:0003684">
    <property type="term" value="F:damaged DNA binding"/>
    <property type="evidence" value="ECO:0007669"/>
    <property type="project" value="InterPro"/>
</dbReference>
<feature type="region of interest" description="Disordered" evidence="13">
    <location>
        <begin position="298"/>
        <end position="328"/>
    </location>
</feature>
<keyword evidence="11" id="KW-0234">DNA repair</keyword>
<dbReference type="PROSITE" id="PS50173">
    <property type="entry name" value="UMUC"/>
    <property type="match status" value="1"/>
</dbReference>
<gene>
    <name evidence="15" type="ORF">PSNMU_V1.4_AUG-EV-PASAV3_0104030</name>
</gene>
<dbReference type="InterPro" id="IPR024728">
    <property type="entry name" value="PolY_HhH_motif"/>
</dbReference>
<feature type="compositionally biased region" description="Low complexity" evidence="13">
    <location>
        <begin position="309"/>
        <end position="325"/>
    </location>
</feature>
<evidence type="ECO:0000259" key="14">
    <source>
        <dbReference type="PROSITE" id="PS50173"/>
    </source>
</evidence>
<dbReference type="SUPFAM" id="SSF56672">
    <property type="entry name" value="DNA/RNA polymerases"/>
    <property type="match status" value="1"/>
</dbReference>
<evidence type="ECO:0000256" key="4">
    <source>
        <dbReference type="ARBA" id="ARBA00022679"/>
    </source>
</evidence>
<dbReference type="GO" id="GO:0005634">
    <property type="term" value="C:nucleus"/>
    <property type="evidence" value="ECO:0007669"/>
    <property type="project" value="TreeGrafter"/>
</dbReference>
<dbReference type="Gene3D" id="3.30.1490.100">
    <property type="entry name" value="DNA polymerase, Y-family, little finger domain"/>
    <property type="match status" value="1"/>
</dbReference>
<dbReference type="PANTHER" id="PTHR11076:SF33">
    <property type="entry name" value="DNA POLYMERASE KAPPA"/>
    <property type="match status" value="1"/>
</dbReference>
<feature type="domain" description="UmuC" evidence="14">
    <location>
        <begin position="166"/>
        <end position="417"/>
    </location>
</feature>
<dbReference type="GO" id="GO:0003887">
    <property type="term" value="F:DNA-directed DNA polymerase activity"/>
    <property type="evidence" value="ECO:0007669"/>
    <property type="project" value="UniProtKB-KW"/>
</dbReference>
<dbReference type="GO" id="GO:0046872">
    <property type="term" value="F:metal ion binding"/>
    <property type="evidence" value="ECO:0007669"/>
    <property type="project" value="UniProtKB-KW"/>
</dbReference>
<dbReference type="InterPro" id="IPR043128">
    <property type="entry name" value="Rev_trsase/Diguanyl_cyclase"/>
</dbReference>
<feature type="region of interest" description="Disordered" evidence="13">
    <location>
        <begin position="1"/>
        <end position="71"/>
    </location>
</feature>
<keyword evidence="10" id="KW-0239">DNA-directed DNA polymerase</keyword>
<evidence type="ECO:0000256" key="7">
    <source>
        <dbReference type="ARBA" id="ARBA00022723"/>
    </source>
</evidence>
<feature type="region of interest" description="Disordered" evidence="13">
    <location>
        <begin position="736"/>
        <end position="759"/>
    </location>
</feature>
<evidence type="ECO:0000256" key="5">
    <source>
        <dbReference type="ARBA" id="ARBA00022695"/>
    </source>
</evidence>
<dbReference type="SUPFAM" id="SSF100879">
    <property type="entry name" value="Lesion bypass DNA polymerase (Y-family), little finger domain"/>
    <property type="match status" value="1"/>
</dbReference>
<dbReference type="Gene3D" id="1.10.150.810">
    <property type="match status" value="1"/>
</dbReference>
<protein>
    <recommendedName>
        <fullName evidence="3">DNA polymerase kappa</fullName>
        <ecNumber evidence="2">2.7.7.7</ecNumber>
    </recommendedName>
</protein>
<dbReference type="InterPro" id="IPR022880">
    <property type="entry name" value="DNApol_IV"/>
</dbReference>
<dbReference type="InterPro" id="IPR017961">
    <property type="entry name" value="DNA_pol_Y-fam_little_finger"/>
</dbReference>
<feature type="compositionally biased region" description="Basic and acidic residues" evidence="13">
    <location>
        <begin position="622"/>
        <end position="636"/>
    </location>
</feature>
<evidence type="ECO:0000256" key="8">
    <source>
        <dbReference type="ARBA" id="ARBA00022763"/>
    </source>
</evidence>
<evidence type="ECO:0000256" key="12">
    <source>
        <dbReference type="ARBA" id="ARBA00049244"/>
    </source>
</evidence>
<dbReference type="FunFam" id="3.30.1490.100:FF:000004">
    <property type="entry name" value="DNA polymerase IV"/>
    <property type="match status" value="1"/>
</dbReference>
<dbReference type="Pfam" id="PF11798">
    <property type="entry name" value="IMS_HHH"/>
    <property type="match status" value="1"/>
</dbReference>
<dbReference type="EMBL" id="CAACVS010000540">
    <property type="protein sequence ID" value="VEU43380.1"/>
    <property type="molecule type" value="Genomic_DNA"/>
</dbReference>
<dbReference type="Gene3D" id="3.40.1170.60">
    <property type="match status" value="1"/>
</dbReference>
<evidence type="ECO:0000256" key="3">
    <source>
        <dbReference type="ARBA" id="ARBA00016178"/>
    </source>
</evidence>
<evidence type="ECO:0000256" key="13">
    <source>
        <dbReference type="SAM" id="MobiDB-lite"/>
    </source>
</evidence>
<comment type="similarity">
    <text evidence="1">Belongs to the DNA polymerase type-Y family.</text>
</comment>
<sequence>MPGGPRGAGRGRRPLLSNPYAAPSRKRPRPAEGASPGPRGRVLPSQEDPSKGTPAPPKKAPPSERDPRCCEVSSMASALVVSASDKAGMEGIDRSRIDAILLRESGNSLFMRQQKKRDEKVDERVERLKQRVEEAPFRLGAGLSLEEEADEEIRACQRSQATRATCVVVDMDMFYMACELLERPDLEDKPACVGRGMILTSNYVARRYGVRSAMAGFLGDKLVEELSEGRERLVHLPSNFGLYQEKSGIVLGVLREYDPFRMRSRSLDEAFLDIGPYLVVFLMHPGFSHEQIRDALRSGGTARGPRTPQQQQQQDQQQQDQQQQQHDWSCPETAMGFLETLSPLACSDAVERVVSRLRAHVREATGGLTCSAGVGRTFAIAKIASDKNKPDGQLVVDPSATQAFVWSLPVRKIPGIGRVTEKLLRGACGIRTGRELYQKRGLVKWLFPPATAGFLLRASVGCSSGSNGGDGNGGEEHQKGIGRERTFRPESDWEGLRARLRDIARKLADDMARKSVVGHTITVKAKLETFEVLSRAESQKRGVYLRTPEELEEASVGLLASIRSAHLGGNARKFSVRLLGIRCSNLLGVSSLRAGGTIERFFSSSSRSPPSVGGSGRGTGTPERETTEDGNHKDETTPSSVQRTPFAHRHRTQQQQDLVTAAARDAAVAPGGCGSDAEKKRKRTERVVCCPLCSRSFPAEDNDALNAHIDTCLNGVHGTSTVRRAIREEESRLRCGPAAGTGASRAKPRRLTDFWKANT</sequence>
<evidence type="ECO:0000256" key="9">
    <source>
        <dbReference type="ARBA" id="ARBA00022842"/>
    </source>
</evidence>
<comment type="catalytic activity">
    <reaction evidence="12">
        <text>DNA(n) + a 2'-deoxyribonucleoside 5'-triphosphate = DNA(n+1) + diphosphate</text>
        <dbReference type="Rhea" id="RHEA:22508"/>
        <dbReference type="Rhea" id="RHEA-COMP:17339"/>
        <dbReference type="Rhea" id="RHEA-COMP:17340"/>
        <dbReference type="ChEBI" id="CHEBI:33019"/>
        <dbReference type="ChEBI" id="CHEBI:61560"/>
        <dbReference type="ChEBI" id="CHEBI:173112"/>
        <dbReference type="EC" id="2.7.7.7"/>
    </reaction>
</comment>
<accession>A0A448ZMW7</accession>